<dbReference type="Proteomes" id="UP000252519">
    <property type="component" value="Unassembled WGS sequence"/>
</dbReference>
<name>A0A368GD74_ANCCA</name>
<accession>A0A368GD74</accession>
<proteinExistence type="predicted"/>
<evidence type="ECO:0000313" key="2">
    <source>
        <dbReference type="Proteomes" id="UP000252519"/>
    </source>
</evidence>
<gene>
    <name evidence="1" type="ORF">ANCCAN_11702</name>
</gene>
<dbReference type="EMBL" id="JOJR01000199">
    <property type="protein sequence ID" value="RCN42331.1"/>
    <property type="molecule type" value="Genomic_DNA"/>
</dbReference>
<evidence type="ECO:0000313" key="1">
    <source>
        <dbReference type="EMBL" id="RCN42331.1"/>
    </source>
</evidence>
<comment type="caution">
    <text evidence="1">The sequence shown here is derived from an EMBL/GenBank/DDBJ whole genome shotgun (WGS) entry which is preliminary data.</text>
</comment>
<protein>
    <submittedName>
        <fullName evidence="1">Uncharacterized protein</fullName>
    </submittedName>
</protein>
<organism evidence="1 2">
    <name type="scientific">Ancylostoma caninum</name>
    <name type="common">Dog hookworm</name>
    <dbReference type="NCBI Taxonomy" id="29170"/>
    <lineage>
        <taxon>Eukaryota</taxon>
        <taxon>Metazoa</taxon>
        <taxon>Ecdysozoa</taxon>
        <taxon>Nematoda</taxon>
        <taxon>Chromadorea</taxon>
        <taxon>Rhabditida</taxon>
        <taxon>Rhabditina</taxon>
        <taxon>Rhabditomorpha</taxon>
        <taxon>Strongyloidea</taxon>
        <taxon>Ancylostomatidae</taxon>
        <taxon>Ancylostomatinae</taxon>
        <taxon>Ancylostoma</taxon>
    </lineage>
</organism>
<keyword evidence="2" id="KW-1185">Reference proteome</keyword>
<dbReference type="AlphaFoldDB" id="A0A368GD74"/>
<reference evidence="1 2" key="1">
    <citation type="submission" date="2014-10" db="EMBL/GenBank/DDBJ databases">
        <title>Draft genome of the hookworm Ancylostoma caninum.</title>
        <authorList>
            <person name="Mitreva M."/>
        </authorList>
    </citation>
    <scope>NUCLEOTIDE SEQUENCE [LARGE SCALE GENOMIC DNA]</scope>
    <source>
        <strain evidence="1 2">Baltimore</strain>
    </source>
</reference>
<sequence length="79" mass="9193">MIDDIFVTGVLARHSNVSHVNIDEQYDYYPMESVPIWKDSYTFALIQKYNIEYFFLIANSHLFIPKMTTANQALNSEGI</sequence>